<dbReference type="Proteomes" id="UP000315471">
    <property type="component" value="Unassembled WGS sequence"/>
</dbReference>
<evidence type="ECO:0000259" key="2">
    <source>
        <dbReference type="Pfam" id="PF13372"/>
    </source>
</evidence>
<accession>A0A5C6E992</accession>
<reference evidence="3 4" key="1">
    <citation type="submission" date="2019-02" db="EMBL/GenBank/DDBJ databases">
        <title>Deep-cultivation of Planctomycetes and their phenomic and genomic characterization uncovers novel biology.</title>
        <authorList>
            <person name="Wiegand S."/>
            <person name="Jogler M."/>
            <person name="Boedeker C."/>
            <person name="Pinto D."/>
            <person name="Vollmers J."/>
            <person name="Rivas-Marin E."/>
            <person name="Kohn T."/>
            <person name="Peeters S.H."/>
            <person name="Heuer A."/>
            <person name="Rast P."/>
            <person name="Oberbeckmann S."/>
            <person name="Bunk B."/>
            <person name="Jeske O."/>
            <person name="Meyerdierks A."/>
            <person name="Storesund J.E."/>
            <person name="Kallscheuer N."/>
            <person name="Luecker S."/>
            <person name="Lage O.M."/>
            <person name="Pohl T."/>
            <person name="Merkel B.J."/>
            <person name="Hornburger P."/>
            <person name="Mueller R.-W."/>
            <person name="Bruemmer F."/>
            <person name="Labrenz M."/>
            <person name="Spormann A.M."/>
            <person name="Op Den Camp H."/>
            <person name="Overmann J."/>
            <person name="Amann R."/>
            <person name="Jetten M.S.M."/>
            <person name="Mascher T."/>
            <person name="Medema M.H."/>
            <person name="Devos D.P."/>
            <person name="Kaster A.-K."/>
            <person name="Ovreas L."/>
            <person name="Rohde M."/>
            <person name="Galperin M.Y."/>
            <person name="Jogler C."/>
        </authorList>
    </citation>
    <scope>NUCLEOTIDE SEQUENCE [LARGE SCALE GENOMIC DNA]</scope>
    <source>
        <strain evidence="3 4">Q31b</strain>
    </source>
</reference>
<dbReference type="Gene3D" id="2.40.160.100">
    <property type="match status" value="1"/>
</dbReference>
<comment type="caution">
    <text evidence="3">The sequence shown here is derived from an EMBL/GenBank/DDBJ whole genome shotgun (WGS) entry which is preliminary data.</text>
</comment>
<dbReference type="EMBL" id="SJPY01000002">
    <property type="protein sequence ID" value="TWU43779.1"/>
    <property type="molecule type" value="Genomic_DNA"/>
</dbReference>
<dbReference type="Pfam" id="PF13372">
    <property type="entry name" value="Alginate_exp"/>
    <property type="match status" value="1"/>
</dbReference>
<keyword evidence="1" id="KW-0472">Membrane</keyword>
<dbReference type="AlphaFoldDB" id="A0A5C6E992"/>
<evidence type="ECO:0000313" key="3">
    <source>
        <dbReference type="EMBL" id="TWU43779.1"/>
    </source>
</evidence>
<evidence type="ECO:0000256" key="1">
    <source>
        <dbReference type="SAM" id="Phobius"/>
    </source>
</evidence>
<sequence>MVETMDHSWLRNLRLAFAAIGPIIAVSAISMTIAKADRPYLQVGLSQDQLEIVEVETDETSAAVFEAPQQLAPTMPAPVIYDRAIATTNCNCGTTSCCSVADKKAAYAKMMSAYAGVFYENNFSYLKDPCYEGPSFYSDRFKNIDTRWGTFSFGGETRYRYHDERNLRGLGITGKDDTFWLTRQRLYADWKINDTLRVYGEILDANSSDEEFAPRPIEENDMDFLNLFADVLLLDTGSSKLTARVGRQELLYGVQRAVSPLDWANTRRTFEGVKLLYQSGDTSIDAFWTQYVPVAPNELDDADSNQPFYGIYASKKGTSLGVFDAYYLGYENRDVGFSYQTFGSRTAGETDRGILYDMEGAIQFGKNENNSDHNAGFFTAGIGRKYETRLLSPTVWAYYDYASGEDDFDQVGRGDNGYDPLYPLAHKFNGFMDLFGRRNLHDFNVLTTAPLTKNISLVLWYHSFRLVEETTPYSVAMNPYNSTTKAESKDLGQEIDVLFNINLNPRNNVLLGYSHFSGGDYYDTDGIKPAIAGDSADADFFYAQFQSRY</sequence>
<dbReference type="InterPro" id="IPR025388">
    <property type="entry name" value="Alginate_export_dom"/>
</dbReference>
<feature type="domain" description="Alginate export" evidence="2">
    <location>
        <begin position="152"/>
        <end position="525"/>
    </location>
</feature>
<gene>
    <name evidence="3" type="ORF">Q31b_13110</name>
</gene>
<evidence type="ECO:0000313" key="4">
    <source>
        <dbReference type="Proteomes" id="UP000315471"/>
    </source>
</evidence>
<keyword evidence="1" id="KW-1133">Transmembrane helix</keyword>
<name>A0A5C6E992_9BACT</name>
<keyword evidence="4" id="KW-1185">Reference proteome</keyword>
<organism evidence="3 4">
    <name type="scientific">Novipirellula aureliae</name>
    <dbReference type="NCBI Taxonomy" id="2527966"/>
    <lineage>
        <taxon>Bacteria</taxon>
        <taxon>Pseudomonadati</taxon>
        <taxon>Planctomycetota</taxon>
        <taxon>Planctomycetia</taxon>
        <taxon>Pirellulales</taxon>
        <taxon>Pirellulaceae</taxon>
        <taxon>Novipirellula</taxon>
    </lineage>
</organism>
<keyword evidence="1" id="KW-0812">Transmembrane</keyword>
<protein>
    <recommendedName>
        <fullName evidence="2">Alginate export domain-containing protein</fullName>
    </recommendedName>
</protein>
<proteinExistence type="predicted"/>
<dbReference type="InterPro" id="IPR053728">
    <property type="entry name" value="Alginate_Permeability_Chnl"/>
</dbReference>
<feature type="transmembrane region" description="Helical" evidence="1">
    <location>
        <begin position="12"/>
        <end position="33"/>
    </location>
</feature>